<gene>
    <name evidence="1" type="ORF">VP01_1225g17</name>
</gene>
<name>A0A0L6VPY0_9BASI</name>
<evidence type="ECO:0000313" key="1">
    <source>
        <dbReference type="EMBL" id="KNZ62771.1"/>
    </source>
</evidence>
<accession>A0A0L6VPY0</accession>
<comment type="caution">
    <text evidence="1">The sequence shown here is derived from an EMBL/GenBank/DDBJ whole genome shotgun (WGS) entry which is preliminary data.</text>
</comment>
<proteinExistence type="predicted"/>
<dbReference type="Proteomes" id="UP000037035">
    <property type="component" value="Unassembled WGS sequence"/>
</dbReference>
<dbReference type="VEuPathDB" id="FungiDB:VP01_1225g17"/>
<organism evidence="1 2">
    <name type="scientific">Puccinia sorghi</name>
    <dbReference type="NCBI Taxonomy" id="27349"/>
    <lineage>
        <taxon>Eukaryota</taxon>
        <taxon>Fungi</taxon>
        <taxon>Dikarya</taxon>
        <taxon>Basidiomycota</taxon>
        <taxon>Pucciniomycotina</taxon>
        <taxon>Pucciniomycetes</taxon>
        <taxon>Pucciniales</taxon>
        <taxon>Pucciniaceae</taxon>
        <taxon>Puccinia</taxon>
    </lineage>
</organism>
<sequence length="74" mass="8577">MERITKWIGACVVLHNFLLRDDSPAMDNGLIYLIPSLKRNDQPHQGARSVGKKLQHQFLSVNQLANFNHEFKYL</sequence>
<dbReference type="EMBL" id="LAVV01002510">
    <property type="protein sequence ID" value="KNZ62771.1"/>
    <property type="molecule type" value="Genomic_DNA"/>
</dbReference>
<keyword evidence="2" id="KW-1185">Reference proteome</keyword>
<evidence type="ECO:0008006" key="3">
    <source>
        <dbReference type="Google" id="ProtNLM"/>
    </source>
</evidence>
<protein>
    <recommendedName>
        <fullName evidence="3">DDE Tnp4 domain-containing protein</fullName>
    </recommendedName>
</protein>
<reference evidence="1 2" key="1">
    <citation type="submission" date="2015-08" db="EMBL/GenBank/DDBJ databases">
        <title>Next Generation Sequencing and Analysis of the Genome of Puccinia sorghi L Schw, the Causal Agent of Maize Common Rust.</title>
        <authorList>
            <person name="Rochi L."/>
            <person name="Burguener G."/>
            <person name="Darino M."/>
            <person name="Turjanski A."/>
            <person name="Kreff E."/>
            <person name="Dieguez M.J."/>
            <person name="Sacco F."/>
        </authorList>
    </citation>
    <scope>NUCLEOTIDE SEQUENCE [LARGE SCALE GENOMIC DNA]</scope>
    <source>
        <strain evidence="1 2">RO10H11247</strain>
    </source>
</reference>
<evidence type="ECO:0000313" key="2">
    <source>
        <dbReference type="Proteomes" id="UP000037035"/>
    </source>
</evidence>
<dbReference type="AlphaFoldDB" id="A0A0L6VPY0"/>